<comment type="catalytic activity">
    <reaction evidence="22">
        <text>7,8-dihydropteroate + L-glutamate + ATP = 7,8-dihydrofolate + ADP + phosphate + H(+)</text>
        <dbReference type="Rhea" id="RHEA:23584"/>
        <dbReference type="ChEBI" id="CHEBI:15378"/>
        <dbReference type="ChEBI" id="CHEBI:17839"/>
        <dbReference type="ChEBI" id="CHEBI:29985"/>
        <dbReference type="ChEBI" id="CHEBI:30616"/>
        <dbReference type="ChEBI" id="CHEBI:43474"/>
        <dbReference type="ChEBI" id="CHEBI:57451"/>
        <dbReference type="ChEBI" id="CHEBI:456216"/>
        <dbReference type="EC" id="6.3.2.12"/>
    </reaction>
</comment>
<dbReference type="FunFam" id="3.40.1190.10:FF:000004">
    <property type="entry name" value="Dihydrofolate synthase/folylpolyglutamate synthase"/>
    <property type="match status" value="1"/>
</dbReference>
<evidence type="ECO:0000256" key="12">
    <source>
        <dbReference type="ARBA" id="ARBA00022741"/>
    </source>
</evidence>
<dbReference type="GO" id="GO:0005524">
    <property type="term" value="F:ATP binding"/>
    <property type="evidence" value="ECO:0007669"/>
    <property type="project" value="UniProtKB-KW"/>
</dbReference>
<dbReference type="EMBL" id="DTIN01000009">
    <property type="protein sequence ID" value="HFX12992.1"/>
    <property type="molecule type" value="Genomic_DNA"/>
</dbReference>
<evidence type="ECO:0000256" key="20">
    <source>
        <dbReference type="ARBA" id="ARBA00047808"/>
    </source>
</evidence>
<evidence type="ECO:0000256" key="1">
    <source>
        <dbReference type="ARBA" id="ARBA00001946"/>
    </source>
</evidence>
<dbReference type="InterPro" id="IPR018109">
    <property type="entry name" value="Folylpolyglutamate_synth_CS"/>
</dbReference>
<evidence type="ECO:0000256" key="21">
    <source>
        <dbReference type="ARBA" id="ARBA00049035"/>
    </source>
</evidence>
<dbReference type="InterPro" id="IPR004101">
    <property type="entry name" value="Mur_ligase_C"/>
</dbReference>
<comment type="pathway">
    <text evidence="4">Cofactor biosynthesis; tetrahydrofolylpolyglutamate biosynthesis.</text>
</comment>
<name>A0A7C3MN76_DICTH</name>
<dbReference type="EC" id="6.3.2.12" evidence="7"/>
<dbReference type="GO" id="GO:0046872">
    <property type="term" value="F:metal ion binding"/>
    <property type="evidence" value="ECO:0007669"/>
    <property type="project" value="UniProtKB-KW"/>
</dbReference>
<evidence type="ECO:0000256" key="8">
    <source>
        <dbReference type="ARBA" id="ARBA00013025"/>
    </source>
</evidence>
<evidence type="ECO:0000256" key="19">
    <source>
        <dbReference type="ARBA" id="ARBA00047493"/>
    </source>
</evidence>
<sequence>MKYKDALDYIYGFINYEKNLDKLTYEEKKFYLERMKYLLNLMGNPQNNFKSIHIAGTKGKGSTSAFIFSVLKEAGYKVGLYTSPHLQTLRERIRIDRGLISEEELVDLVNIAKPYIEEAKKHPIYGSPTFFEILTALSFLYFSIKKVDFAVIEVGLGGRLDATNVILPLVSVITPIGYDHMHILGNTLSQIAFEKAGIIKENIPVISSLQEEEAWNVVKKMATERKAPIIKIDEKYSWKRLSFSNLGQEFSISDGSYEKIYFIPLLGNHQIINAVTAYGVLEVLKSKYFIDIDDESIKNGFSKIEWKGRVQILKENPMVVLDGAHNISSAKALRDTITEYIKYDKLFLICGMMKDKDALGFVSTLDPLVYSYHFVPLPTNRTRTPDELSRIVNSFSVKDAFSYVDFKEAYEDVIKKASPTDLILITGSLYLVGEALDHFFGKLD</sequence>
<dbReference type="InterPro" id="IPR013221">
    <property type="entry name" value="Mur_ligase_cen"/>
</dbReference>
<evidence type="ECO:0000256" key="6">
    <source>
        <dbReference type="ARBA" id="ARBA00011245"/>
    </source>
</evidence>
<dbReference type="GO" id="GO:0046656">
    <property type="term" value="P:folic acid biosynthetic process"/>
    <property type="evidence" value="ECO:0007669"/>
    <property type="project" value="UniProtKB-KW"/>
</dbReference>
<evidence type="ECO:0000259" key="25">
    <source>
        <dbReference type="Pfam" id="PF08245"/>
    </source>
</evidence>
<comment type="cofactor">
    <cofactor evidence="1">
        <name>Mg(2+)</name>
        <dbReference type="ChEBI" id="CHEBI:18420"/>
    </cofactor>
</comment>
<comment type="catalytic activity">
    <reaction evidence="21">
        <text>(6R)-5,10-methylenetetrahydrofolyl-(gamma-L-Glu)(n) + L-glutamate + ATP = (6R)-5,10-methylenetetrahydrofolyl-(gamma-L-Glu)(n+1) + ADP + phosphate + H(+)</text>
        <dbReference type="Rhea" id="RHEA:51912"/>
        <dbReference type="Rhea" id="RHEA-COMP:13257"/>
        <dbReference type="Rhea" id="RHEA-COMP:13258"/>
        <dbReference type="ChEBI" id="CHEBI:15378"/>
        <dbReference type="ChEBI" id="CHEBI:29985"/>
        <dbReference type="ChEBI" id="CHEBI:30616"/>
        <dbReference type="ChEBI" id="CHEBI:43474"/>
        <dbReference type="ChEBI" id="CHEBI:136572"/>
        <dbReference type="ChEBI" id="CHEBI:456216"/>
        <dbReference type="EC" id="6.3.2.17"/>
    </reaction>
</comment>
<dbReference type="Gene3D" id="3.90.190.20">
    <property type="entry name" value="Mur ligase, C-terminal domain"/>
    <property type="match status" value="1"/>
</dbReference>
<evidence type="ECO:0000256" key="15">
    <source>
        <dbReference type="ARBA" id="ARBA00022909"/>
    </source>
</evidence>
<feature type="domain" description="Mur ligase central" evidence="25">
    <location>
        <begin position="54"/>
        <end position="280"/>
    </location>
</feature>
<dbReference type="EC" id="6.3.2.17" evidence="8"/>
<proteinExistence type="inferred from homology"/>
<protein>
    <recommendedName>
        <fullName evidence="9">Dihydrofolate synthase/folylpolyglutamate synthase</fullName>
        <ecNumber evidence="7">6.3.2.12</ecNumber>
        <ecNumber evidence="8">6.3.2.17</ecNumber>
    </recommendedName>
    <alternativeName>
        <fullName evidence="18">Folylpoly-gamma-glutamate synthetase-dihydrofolate synthetase</fullName>
    </alternativeName>
    <alternativeName>
        <fullName evidence="16">Folylpolyglutamate synthetase</fullName>
    </alternativeName>
    <alternativeName>
        <fullName evidence="17">Tetrahydrofolylpolyglutamate synthase</fullName>
    </alternativeName>
</protein>
<evidence type="ECO:0000256" key="2">
    <source>
        <dbReference type="ARBA" id="ARBA00002714"/>
    </source>
</evidence>
<evidence type="ECO:0000256" key="17">
    <source>
        <dbReference type="ARBA" id="ARBA00030592"/>
    </source>
</evidence>
<comment type="similarity">
    <text evidence="5 23">Belongs to the folylpolyglutamate synthase family.</text>
</comment>
<dbReference type="Gene3D" id="3.40.1190.10">
    <property type="entry name" value="Mur-like, catalytic domain"/>
    <property type="match status" value="1"/>
</dbReference>
<comment type="function">
    <text evidence="2">Functions in two distinct reactions of the de novo folate biosynthetic pathway. Catalyzes the addition of a glutamate residue to dihydropteroate (7,8-dihydropteroate or H2Pte) to form dihydrofolate (7,8-dihydrofolate monoglutamate or H2Pte-Glu). Also catalyzes successive additions of L-glutamate to tetrahydrofolate or 10-formyltetrahydrofolate or 5,10-methylenetetrahydrofolate, leading to folylpolyglutamate derivatives.</text>
</comment>
<dbReference type="GO" id="GO:0004326">
    <property type="term" value="F:tetrahydrofolylpolyglutamate synthase activity"/>
    <property type="evidence" value="ECO:0007669"/>
    <property type="project" value="UniProtKB-EC"/>
</dbReference>
<dbReference type="PROSITE" id="PS01011">
    <property type="entry name" value="FOLYLPOLYGLU_SYNT_1"/>
    <property type="match status" value="1"/>
</dbReference>
<dbReference type="GO" id="GO:0008841">
    <property type="term" value="F:dihydrofolate synthase activity"/>
    <property type="evidence" value="ECO:0007669"/>
    <property type="project" value="UniProtKB-EC"/>
</dbReference>
<comment type="catalytic activity">
    <reaction evidence="19">
        <text>(6S)-5,6,7,8-tetrahydrofolyl-(gamma-L-Glu)(n) + L-glutamate + ATP = (6S)-5,6,7,8-tetrahydrofolyl-(gamma-L-Glu)(n+1) + ADP + phosphate + H(+)</text>
        <dbReference type="Rhea" id="RHEA:10580"/>
        <dbReference type="Rhea" id="RHEA-COMP:14738"/>
        <dbReference type="Rhea" id="RHEA-COMP:14740"/>
        <dbReference type="ChEBI" id="CHEBI:15378"/>
        <dbReference type="ChEBI" id="CHEBI:29985"/>
        <dbReference type="ChEBI" id="CHEBI:30616"/>
        <dbReference type="ChEBI" id="CHEBI:43474"/>
        <dbReference type="ChEBI" id="CHEBI:141005"/>
        <dbReference type="ChEBI" id="CHEBI:456216"/>
        <dbReference type="EC" id="6.3.2.17"/>
    </reaction>
</comment>
<dbReference type="Pfam" id="PF08245">
    <property type="entry name" value="Mur_ligase_M"/>
    <property type="match status" value="1"/>
</dbReference>
<evidence type="ECO:0000256" key="14">
    <source>
        <dbReference type="ARBA" id="ARBA00022842"/>
    </source>
</evidence>
<dbReference type="NCBIfam" id="TIGR01499">
    <property type="entry name" value="folC"/>
    <property type="match status" value="1"/>
</dbReference>
<keyword evidence="12 23" id="KW-0547">Nucleotide-binding</keyword>
<evidence type="ECO:0000313" key="26">
    <source>
        <dbReference type="EMBL" id="HFX12992.1"/>
    </source>
</evidence>
<evidence type="ECO:0000256" key="7">
    <source>
        <dbReference type="ARBA" id="ARBA00013023"/>
    </source>
</evidence>
<dbReference type="PIRSF" id="PIRSF001563">
    <property type="entry name" value="Folylpolyglu_synth"/>
    <property type="match status" value="1"/>
</dbReference>
<dbReference type="PANTHER" id="PTHR11136">
    <property type="entry name" value="FOLYLPOLYGLUTAMATE SYNTHASE-RELATED"/>
    <property type="match status" value="1"/>
</dbReference>
<dbReference type="SUPFAM" id="SSF53244">
    <property type="entry name" value="MurD-like peptide ligases, peptide-binding domain"/>
    <property type="match status" value="1"/>
</dbReference>
<feature type="domain" description="Mur ligase C-terminal" evidence="24">
    <location>
        <begin position="308"/>
        <end position="428"/>
    </location>
</feature>
<evidence type="ECO:0000256" key="18">
    <source>
        <dbReference type="ARBA" id="ARBA00032510"/>
    </source>
</evidence>
<keyword evidence="10 23" id="KW-0436">Ligase</keyword>
<evidence type="ECO:0000256" key="11">
    <source>
        <dbReference type="ARBA" id="ARBA00022723"/>
    </source>
</evidence>
<comment type="caution">
    <text evidence="26">The sequence shown here is derived from an EMBL/GenBank/DDBJ whole genome shotgun (WGS) entry which is preliminary data.</text>
</comment>
<dbReference type="GO" id="GO:0005737">
    <property type="term" value="C:cytoplasm"/>
    <property type="evidence" value="ECO:0007669"/>
    <property type="project" value="TreeGrafter"/>
</dbReference>
<evidence type="ECO:0000256" key="9">
    <source>
        <dbReference type="ARBA" id="ARBA00019357"/>
    </source>
</evidence>
<dbReference type="Pfam" id="PF02875">
    <property type="entry name" value="Mur_ligase_C"/>
    <property type="match status" value="1"/>
</dbReference>
<comment type="subunit">
    <text evidence="6">Monomer.</text>
</comment>
<accession>A0A7C3MN76</accession>
<evidence type="ECO:0000256" key="5">
    <source>
        <dbReference type="ARBA" id="ARBA00008276"/>
    </source>
</evidence>
<organism evidence="26">
    <name type="scientific">Dictyoglomus thermophilum</name>
    <dbReference type="NCBI Taxonomy" id="14"/>
    <lineage>
        <taxon>Bacteria</taxon>
        <taxon>Pseudomonadati</taxon>
        <taxon>Dictyoglomota</taxon>
        <taxon>Dictyoglomia</taxon>
        <taxon>Dictyoglomales</taxon>
        <taxon>Dictyoglomaceae</taxon>
        <taxon>Dictyoglomus</taxon>
    </lineage>
</organism>
<dbReference type="PROSITE" id="PS01012">
    <property type="entry name" value="FOLYLPOLYGLU_SYNT_2"/>
    <property type="match status" value="1"/>
</dbReference>
<evidence type="ECO:0000259" key="24">
    <source>
        <dbReference type="Pfam" id="PF02875"/>
    </source>
</evidence>
<comment type="pathway">
    <text evidence="3">Cofactor biosynthesis; tetrahydrofolate biosynthesis; 7,8-dihydrofolate from 2-amino-4-hydroxy-6-hydroxymethyl-7,8-dihydropteridine diphosphate and 4-aminobenzoate: step 2/2.</text>
</comment>
<comment type="catalytic activity">
    <reaction evidence="20">
        <text>10-formyltetrahydrofolyl-(gamma-L-Glu)(n) + L-glutamate + ATP = 10-formyltetrahydrofolyl-(gamma-L-Glu)(n+1) + ADP + phosphate + H(+)</text>
        <dbReference type="Rhea" id="RHEA:51904"/>
        <dbReference type="Rhea" id="RHEA-COMP:13088"/>
        <dbReference type="Rhea" id="RHEA-COMP:14300"/>
        <dbReference type="ChEBI" id="CHEBI:15378"/>
        <dbReference type="ChEBI" id="CHEBI:29985"/>
        <dbReference type="ChEBI" id="CHEBI:30616"/>
        <dbReference type="ChEBI" id="CHEBI:43474"/>
        <dbReference type="ChEBI" id="CHEBI:134413"/>
        <dbReference type="ChEBI" id="CHEBI:456216"/>
        <dbReference type="EC" id="6.3.2.17"/>
    </reaction>
</comment>
<dbReference type="PANTHER" id="PTHR11136:SF0">
    <property type="entry name" value="DIHYDROFOLATE SYNTHETASE-RELATED"/>
    <property type="match status" value="1"/>
</dbReference>
<keyword evidence="14" id="KW-0460">Magnesium</keyword>
<evidence type="ECO:0000256" key="3">
    <source>
        <dbReference type="ARBA" id="ARBA00004799"/>
    </source>
</evidence>
<evidence type="ECO:0000256" key="13">
    <source>
        <dbReference type="ARBA" id="ARBA00022840"/>
    </source>
</evidence>
<dbReference type="AlphaFoldDB" id="A0A7C3MN76"/>
<keyword evidence="11" id="KW-0479">Metal-binding</keyword>
<evidence type="ECO:0000256" key="10">
    <source>
        <dbReference type="ARBA" id="ARBA00022598"/>
    </source>
</evidence>
<dbReference type="SUPFAM" id="SSF53623">
    <property type="entry name" value="MurD-like peptide ligases, catalytic domain"/>
    <property type="match status" value="1"/>
</dbReference>
<gene>
    <name evidence="26" type="ORF">ENW00_02400</name>
</gene>
<dbReference type="InterPro" id="IPR036565">
    <property type="entry name" value="Mur-like_cat_sf"/>
</dbReference>
<evidence type="ECO:0000256" key="23">
    <source>
        <dbReference type="PIRNR" id="PIRNR001563"/>
    </source>
</evidence>
<keyword evidence="15" id="KW-0289">Folate biosynthesis</keyword>
<evidence type="ECO:0000256" key="16">
    <source>
        <dbReference type="ARBA" id="ARBA00030048"/>
    </source>
</evidence>
<dbReference type="InterPro" id="IPR036615">
    <property type="entry name" value="Mur_ligase_C_dom_sf"/>
</dbReference>
<evidence type="ECO:0000256" key="4">
    <source>
        <dbReference type="ARBA" id="ARBA00005150"/>
    </source>
</evidence>
<evidence type="ECO:0000256" key="22">
    <source>
        <dbReference type="ARBA" id="ARBA00049161"/>
    </source>
</evidence>
<keyword evidence="13 23" id="KW-0067">ATP-binding</keyword>
<reference evidence="26" key="1">
    <citation type="journal article" date="2020" name="mSystems">
        <title>Genome- and Community-Level Interaction Insights into Carbon Utilization and Element Cycling Functions of Hydrothermarchaeota in Hydrothermal Sediment.</title>
        <authorList>
            <person name="Zhou Z."/>
            <person name="Liu Y."/>
            <person name="Xu W."/>
            <person name="Pan J."/>
            <person name="Luo Z.H."/>
            <person name="Li M."/>
        </authorList>
    </citation>
    <scope>NUCLEOTIDE SEQUENCE [LARGE SCALE GENOMIC DNA]</scope>
    <source>
        <strain evidence="26">SpSt-81</strain>
    </source>
</reference>
<dbReference type="InterPro" id="IPR001645">
    <property type="entry name" value="Folylpolyglutamate_synth"/>
</dbReference>